<evidence type="ECO:0000313" key="3">
    <source>
        <dbReference type="Proteomes" id="UP001085076"/>
    </source>
</evidence>
<proteinExistence type="predicted"/>
<keyword evidence="1" id="KW-0812">Transmembrane</keyword>
<comment type="caution">
    <text evidence="2">The sequence shown here is derived from an EMBL/GenBank/DDBJ whole genome shotgun (WGS) entry which is preliminary data.</text>
</comment>
<feature type="transmembrane region" description="Helical" evidence="1">
    <location>
        <begin position="21"/>
        <end position="43"/>
    </location>
</feature>
<dbReference type="Proteomes" id="UP001085076">
    <property type="component" value="Miscellaneous, Linkage group lg04"/>
</dbReference>
<sequence length="110" mass="12407">MAQSRSLEFAQQPESAAEAQILNKILLLFFTVARLISAMVDFIPSYSIALWLFFSLLLCFNFPLFITLLSFCIIFIFVIVFVNRLIWIDLLLISMSGEKLLLALGTHGGS</sequence>
<dbReference type="EMBL" id="JAGGNH010000004">
    <property type="protein sequence ID" value="KAJ0975685.1"/>
    <property type="molecule type" value="Genomic_DNA"/>
</dbReference>
<dbReference type="AlphaFoldDB" id="A0A9D5CPI3"/>
<protein>
    <submittedName>
        <fullName evidence="2">Uncharacterized protein</fullName>
    </submittedName>
</protein>
<evidence type="ECO:0000313" key="2">
    <source>
        <dbReference type="EMBL" id="KAJ0975685.1"/>
    </source>
</evidence>
<reference evidence="2" key="1">
    <citation type="submission" date="2021-03" db="EMBL/GenBank/DDBJ databases">
        <authorList>
            <person name="Li Z."/>
            <person name="Yang C."/>
        </authorList>
    </citation>
    <scope>NUCLEOTIDE SEQUENCE</scope>
    <source>
        <strain evidence="2">Dzin_1.0</strain>
        <tissue evidence="2">Leaf</tissue>
    </source>
</reference>
<name>A0A9D5CPI3_9LILI</name>
<organism evidence="2 3">
    <name type="scientific">Dioscorea zingiberensis</name>
    <dbReference type="NCBI Taxonomy" id="325984"/>
    <lineage>
        <taxon>Eukaryota</taxon>
        <taxon>Viridiplantae</taxon>
        <taxon>Streptophyta</taxon>
        <taxon>Embryophyta</taxon>
        <taxon>Tracheophyta</taxon>
        <taxon>Spermatophyta</taxon>
        <taxon>Magnoliopsida</taxon>
        <taxon>Liliopsida</taxon>
        <taxon>Dioscoreales</taxon>
        <taxon>Dioscoreaceae</taxon>
        <taxon>Dioscorea</taxon>
    </lineage>
</organism>
<keyword evidence="1" id="KW-0472">Membrane</keyword>
<accession>A0A9D5CPI3</accession>
<keyword evidence="1" id="KW-1133">Transmembrane helix</keyword>
<gene>
    <name evidence="2" type="ORF">J5N97_017650</name>
</gene>
<keyword evidence="3" id="KW-1185">Reference proteome</keyword>
<evidence type="ECO:0000256" key="1">
    <source>
        <dbReference type="SAM" id="Phobius"/>
    </source>
</evidence>
<reference evidence="2" key="2">
    <citation type="journal article" date="2022" name="Hortic Res">
        <title>The genome of Dioscorea zingiberensis sheds light on the biosynthesis, origin and evolution of the medicinally important diosgenin saponins.</title>
        <authorList>
            <person name="Li Y."/>
            <person name="Tan C."/>
            <person name="Li Z."/>
            <person name="Guo J."/>
            <person name="Li S."/>
            <person name="Chen X."/>
            <person name="Wang C."/>
            <person name="Dai X."/>
            <person name="Yang H."/>
            <person name="Song W."/>
            <person name="Hou L."/>
            <person name="Xu J."/>
            <person name="Tong Z."/>
            <person name="Xu A."/>
            <person name="Yuan X."/>
            <person name="Wang W."/>
            <person name="Yang Q."/>
            <person name="Chen L."/>
            <person name="Sun Z."/>
            <person name="Wang K."/>
            <person name="Pan B."/>
            <person name="Chen J."/>
            <person name="Bao Y."/>
            <person name="Liu F."/>
            <person name="Qi X."/>
            <person name="Gang D.R."/>
            <person name="Wen J."/>
            <person name="Li J."/>
        </authorList>
    </citation>
    <scope>NUCLEOTIDE SEQUENCE</scope>
    <source>
        <strain evidence="2">Dzin_1.0</strain>
    </source>
</reference>
<feature type="transmembrane region" description="Helical" evidence="1">
    <location>
        <begin position="49"/>
        <end position="82"/>
    </location>
</feature>